<dbReference type="Proteomes" id="UP000436989">
    <property type="component" value="Unassembled WGS sequence"/>
</dbReference>
<feature type="non-terminal residue" evidence="2">
    <location>
        <position position="183"/>
    </location>
</feature>
<evidence type="ECO:0000313" key="2">
    <source>
        <dbReference type="EMBL" id="MUN65009.1"/>
    </source>
</evidence>
<gene>
    <name evidence="2" type="ORF">GMA12_18025</name>
</gene>
<dbReference type="InterPro" id="IPR055247">
    <property type="entry name" value="InsJ-like_HTH"/>
</dbReference>
<proteinExistence type="predicted"/>
<comment type="caution">
    <text evidence="2">The sequence shown here is derived from an EMBL/GenBank/DDBJ whole genome shotgun (WGS) entry which is preliminary data.</text>
</comment>
<dbReference type="Pfam" id="PF13518">
    <property type="entry name" value="HTH_28"/>
    <property type="match status" value="1"/>
</dbReference>
<dbReference type="AlphaFoldDB" id="A0A6N8GQE8"/>
<keyword evidence="3" id="KW-1185">Reference proteome</keyword>
<accession>A0A6N8GQE8</accession>
<sequence length="183" mass="20579">MRRASGWGVACRRPTSLTEALSSHGNARTTVRGRLLIVRRHQAGMPKAHIAAAMGISHKCVATWITRSETEGEAGLHDRPFGPCTTPTRTSCEVEQQVLELRRAQRQGQDWIGHEFGLAMRTVGRMLRRHHIPRARELDRLTGAFVHASKTTPVRYERDHPGELVHMDLKKLCRIPEGGGWRA</sequence>
<dbReference type="InterPro" id="IPR009057">
    <property type="entry name" value="Homeodomain-like_sf"/>
</dbReference>
<reference evidence="2 3" key="1">
    <citation type="submission" date="2019-12" db="EMBL/GenBank/DDBJ databases">
        <authorList>
            <person name="Shi Y."/>
        </authorList>
    </citation>
    <scope>NUCLEOTIDE SEQUENCE [LARGE SCALE GENOMIC DNA]</scope>
    <source>
        <strain evidence="2 3">JCM 17929</strain>
    </source>
</reference>
<dbReference type="SUPFAM" id="SSF46689">
    <property type="entry name" value="Homeodomain-like"/>
    <property type="match status" value="1"/>
</dbReference>
<feature type="domain" description="Insertion element IS150 protein InsJ-like helix-turn-helix" evidence="1">
    <location>
        <begin position="34"/>
        <end position="80"/>
    </location>
</feature>
<dbReference type="EMBL" id="WOGU01000034">
    <property type="protein sequence ID" value="MUN65009.1"/>
    <property type="molecule type" value="Genomic_DNA"/>
</dbReference>
<name>A0A6N8GQE8_9MICC</name>
<organism evidence="2 3">
    <name type="scientific">Kocuria sediminis</name>
    <dbReference type="NCBI Taxonomy" id="1038857"/>
    <lineage>
        <taxon>Bacteria</taxon>
        <taxon>Bacillati</taxon>
        <taxon>Actinomycetota</taxon>
        <taxon>Actinomycetes</taxon>
        <taxon>Micrococcales</taxon>
        <taxon>Micrococcaceae</taxon>
        <taxon>Kocuria</taxon>
    </lineage>
</organism>
<evidence type="ECO:0000313" key="3">
    <source>
        <dbReference type="Proteomes" id="UP000436989"/>
    </source>
</evidence>
<protein>
    <submittedName>
        <fullName evidence="2">Helix-turn-helix domain-containing protein</fullName>
    </submittedName>
</protein>
<evidence type="ECO:0000259" key="1">
    <source>
        <dbReference type="Pfam" id="PF13518"/>
    </source>
</evidence>